<dbReference type="EMBL" id="JACHVT010000005">
    <property type="protein sequence ID" value="MBB2987521.1"/>
    <property type="molecule type" value="Genomic_DNA"/>
</dbReference>
<name>A0A839Q4G2_9MICO</name>
<protein>
    <submittedName>
        <fullName evidence="2">Putative membrane protein</fullName>
    </submittedName>
</protein>
<dbReference type="AlphaFoldDB" id="A0A839Q4G2"/>
<dbReference type="RefSeq" id="WP_184510652.1">
    <property type="nucleotide sequence ID" value="NZ_JACHVT010000005.1"/>
</dbReference>
<organism evidence="2 3">
    <name type="scientific">Terracoccus luteus</name>
    <dbReference type="NCBI Taxonomy" id="53356"/>
    <lineage>
        <taxon>Bacteria</taxon>
        <taxon>Bacillati</taxon>
        <taxon>Actinomycetota</taxon>
        <taxon>Actinomycetes</taxon>
        <taxon>Micrococcales</taxon>
        <taxon>Intrasporangiaceae</taxon>
        <taxon>Terracoccus</taxon>
    </lineage>
</organism>
<evidence type="ECO:0000313" key="2">
    <source>
        <dbReference type="EMBL" id="MBB2987521.1"/>
    </source>
</evidence>
<gene>
    <name evidence="2" type="ORF">FHW14_002704</name>
</gene>
<dbReference type="Proteomes" id="UP000590811">
    <property type="component" value="Unassembled WGS sequence"/>
</dbReference>
<proteinExistence type="predicted"/>
<keyword evidence="1" id="KW-0812">Transmembrane</keyword>
<reference evidence="2 3" key="1">
    <citation type="submission" date="2020-08" db="EMBL/GenBank/DDBJ databases">
        <title>Genomic Encyclopedia of Type Strains, Phase IV (KMG-V): Genome sequencing to study the core and pangenomes of soil and plant-associated prokaryotes.</title>
        <authorList>
            <person name="Whitman W."/>
        </authorList>
    </citation>
    <scope>NUCLEOTIDE SEQUENCE [LARGE SCALE GENOMIC DNA]</scope>
    <source>
        <strain evidence="2 3">B3ACCR2</strain>
    </source>
</reference>
<dbReference type="Pfam" id="PF06197">
    <property type="entry name" value="DUF998"/>
    <property type="match status" value="1"/>
</dbReference>
<dbReference type="InterPro" id="IPR009339">
    <property type="entry name" value="DUF998"/>
</dbReference>
<keyword evidence="1" id="KW-0472">Membrane</keyword>
<feature type="transmembrane region" description="Helical" evidence="1">
    <location>
        <begin position="143"/>
        <end position="165"/>
    </location>
</feature>
<sequence>MATREGIGRACWSVQPLYVVAELVVAAAAVGASAYSLLGDTVSDLGASACTTSLCSPWHPAMNVVFIVFSLVRVVGAVALRPSWRDVATWAWVLSGLSAAAVGLAPVDRMPTAHVLVATPVFVLQPLALMLTARRLAPTHPRVGRAGMVLAVVTALAAVAFLLAASGAPDPGTSLSGALERLALWPVYLWLGHVARSREELPDLPDAHL</sequence>
<feature type="transmembrane region" description="Helical" evidence="1">
    <location>
        <begin position="113"/>
        <end position="131"/>
    </location>
</feature>
<keyword evidence="1" id="KW-1133">Transmembrane helix</keyword>
<accession>A0A839Q4G2</accession>
<feature type="transmembrane region" description="Helical" evidence="1">
    <location>
        <begin position="58"/>
        <end position="80"/>
    </location>
</feature>
<evidence type="ECO:0000313" key="3">
    <source>
        <dbReference type="Proteomes" id="UP000590811"/>
    </source>
</evidence>
<feature type="transmembrane region" description="Helical" evidence="1">
    <location>
        <begin position="17"/>
        <end position="38"/>
    </location>
</feature>
<evidence type="ECO:0000256" key="1">
    <source>
        <dbReference type="SAM" id="Phobius"/>
    </source>
</evidence>
<comment type="caution">
    <text evidence="2">The sequence shown here is derived from an EMBL/GenBank/DDBJ whole genome shotgun (WGS) entry which is preliminary data.</text>
</comment>
<feature type="transmembrane region" description="Helical" evidence="1">
    <location>
        <begin position="87"/>
        <end position="107"/>
    </location>
</feature>